<dbReference type="Gene3D" id="1.10.10.2840">
    <property type="entry name" value="PucR C-terminal helix-turn-helix domain"/>
    <property type="match status" value="1"/>
</dbReference>
<sequence>MKGCVTKVRSDDLTLDQIYRNMHEMTESDAEYHRIVTIPTVALGTLRKELISTLGAKRAKGLLLRYGWHCGVADGLKMQLLAWDDAREMVAAGPRMHTFHGYLDSRLVVNEVDFVNQVLHVEGHWYNSYEAQGHLNVIGESDQPVCWTMVGYASGYLSTILGKKVIAKETKCLAMGDDECYCVCRTIDEWNGEVDSELKYYEDYSVVEELDHAFAKLTIERNNLNKAYQIQQNLMKELLREHHLSSIANTFYDMTQLPIYIGDPNMEVLAASGLSTKQQMAVRDAFHTHQNRQRRTQASIDSVTGAFEIRAGDGVCLLTPLYANRKVIGYCSIFFERAMPQEVDKLILEQVATTCSLYLLNERSRFVTEQRIRGDFLNDILSKRLTEEEIGTRAYYLDFQLNPPYFVVGIHPVFEDMAPDEEFQFFDDVIKNVSTFLKDNRINALTGRKADNIVVLVSETEQLATETQKREFCQRLLKRCRMREWPSALRVGVSSTAHAIQEVQELYEECLSALKVSNADDNIQFFDLLGVEGILFQNLHATEKFVERLLGDLIAVDKDKNMELMKTLFYYLNHGCNVYRTARAMNFSISGLRYRLQRIQEILKCDINKPYVGNQLYCALLSMISLGKLDVCLVGDKS</sequence>
<evidence type="ECO:0000256" key="2">
    <source>
        <dbReference type="SAM" id="Coils"/>
    </source>
</evidence>
<dbReference type="KEGG" id="aaco:K1I37_13510"/>
<dbReference type="EMBL" id="CP080467">
    <property type="protein sequence ID" value="UNO47705.1"/>
    <property type="molecule type" value="Genomic_DNA"/>
</dbReference>
<dbReference type="PANTHER" id="PTHR33744">
    <property type="entry name" value="CARBOHYDRATE DIACID REGULATOR"/>
    <property type="match status" value="1"/>
</dbReference>
<dbReference type="Pfam" id="PF02830">
    <property type="entry name" value="V4R"/>
    <property type="match status" value="1"/>
</dbReference>
<dbReference type="SUPFAM" id="SSF111126">
    <property type="entry name" value="Ligand-binding domain in the NO signalling and Golgi transport"/>
    <property type="match status" value="1"/>
</dbReference>
<dbReference type="Pfam" id="PF13556">
    <property type="entry name" value="HTH_30"/>
    <property type="match status" value="1"/>
</dbReference>
<organism evidence="4 5">
    <name type="scientific">Alicyclobacillus acidoterrestris (strain ATCC 49025 / DSM 3922 / CIP 106132 / NCIMB 13137 / GD3B)</name>
    <dbReference type="NCBI Taxonomy" id="1356854"/>
    <lineage>
        <taxon>Bacteria</taxon>
        <taxon>Bacillati</taxon>
        <taxon>Bacillota</taxon>
        <taxon>Bacilli</taxon>
        <taxon>Bacillales</taxon>
        <taxon>Alicyclobacillaceae</taxon>
        <taxon>Alicyclobacillus</taxon>
    </lineage>
</organism>
<dbReference type="InterPro" id="IPR025736">
    <property type="entry name" value="PucR_C-HTH_dom"/>
</dbReference>
<dbReference type="Pfam" id="PF17853">
    <property type="entry name" value="GGDEF_2"/>
    <property type="match status" value="1"/>
</dbReference>
<accession>A0A9E6ZNX5</accession>
<evidence type="ECO:0000313" key="5">
    <source>
        <dbReference type="Proteomes" id="UP000829401"/>
    </source>
</evidence>
<dbReference type="InterPro" id="IPR051448">
    <property type="entry name" value="CdaR-like_regulators"/>
</dbReference>
<dbReference type="InterPro" id="IPR024096">
    <property type="entry name" value="NO_sig/Golgi_transp_ligand-bd"/>
</dbReference>
<dbReference type="AlphaFoldDB" id="A0A9E6ZNX5"/>
<evidence type="ECO:0000313" key="4">
    <source>
        <dbReference type="EMBL" id="UNO47705.1"/>
    </source>
</evidence>
<dbReference type="InterPro" id="IPR041522">
    <property type="entry name" value="CdaR_GGDEF"/>
</dbReference>
<reference evidence="5" key="1">
    <citation type="journal article" date="2022" name="G3 (Bethesda)">
        <title>Unveiling the complete genome sequence of Alicyclobacillus acidoterrestris DSM 3922T, a taint-producing strain.</title>
        <authorList>
            <person name="Leonardo I.C."/>
            <person name="Barreto Crespo M.T."/>
            <person name="Gaspar F.B."/>
        </authorList>
    </citation>
    <scope>NUCLEOTIDE SEQUENCE [LARGE SCALE GENOMIC DNA]</scope>
    <source>
        <strain evidence="5">DSM 3922</strain>
    </source>
</reference>
<proteinExistence type="inferred from homology"/>
<feature type="domain" description="4-vinyl reductase 4VR" evidence="3">
    <location>
        <begin position="124"/>
        <end position="186"/>
    </location>
</feature>
<protein>
    <submittedName>
        <fullName evidence="4">XylR N-terminal domain-containing protein</fullName>
    </submittedName>
</protein>
<dbReference type="PANTHER" id="PTHR33744:SF1">
    <property type="entry name" value="DNA-BINDING TRANSCRIPTIONAL ACTIVATOR ADER"/>
    <property type="match status" value="1"/>
</dbReference>
<evidence type="ECO:0000256" key="1">
    <source>
        <dbReference type="ARBA" id="ARBA00006754"/>
    </source>
</evidence>
<dbReference type="OrthoDB" id="154713at2"/>
<evidence type="ECO:0000259" key="3">
    <source>
        <dbReference type="SMART" id="SM00989"/>
    </source>
</evidence>
<name>A0A9E6ZNX5_ALIAG</name>
<dbReference type="SMART" id="SM00989">
    <property type="entry name" value="V4R"/>
    <property type="match status" value="1"/>
</dbReference>
<dbReference type="Pfam" id="PF06505">
    <property type="entry name" value="XylR_N"/>
    <property type="match status" value="1"/>
</dbReference>
<feature type="coiled-coil region" evidence="2">
    <location>
        <begin position="207"/>
        <end position="241"/>
    </location>
</feature>
<dbReference type="Gene3D" id="3.30.1380.20">
    <property type="entry name" value="Trafficking protein particle complex subunit 3"/>
    <property type="match status" value="1"/>
</dbReference>
<comment type="similarity">
    <text evidence="1">Belongs to the CdaR family.</text>
</comment>
<keyword evidence="2" id="KW-0175">Coiled coil</keyword>
<dbReference type="Proteomes" id="UP000829401">
    <property type="component" value="Chromosome"/>
</dbReference>
<dbReference type="InterPro" id="IPR010523">
    <property type="entry name" value="XylR_N"/>
</dbReference>
<dbReference type="InterPro" id="IPR004096">
    <property type="entry name" value="V4R"/>
</dbReference>
<gene>
    <name evidence="4" type="ORF">K1I37_13510</name>
</gene>
<dbReference type="InterPro" id="IPR042070">
    <property type="entry name" value="PucR_C-HTH_sf"/>
</dbReference>
<keyword evidence="5" id="KW-1185">Reference proteome</keyword>
<dbReference type="RefSeq" id="WP_152498843.1">
    <property type="nucleotide sequence ID" value="NZ_AURB01000159.1"/>
</dbReference>